<evidence type="ECO:0000256" key="5">
    <source>
        <dbReference type="ARBA" id="ARBA00023136"/>
    </source>
</evidence>
<dbReference type="Gramene" id="TuG1812G0100002262.01.T02">
    <property type="protein sequence ID" value="TuG1812G0100002262.01.T02"/>
    <property type="gene ID" value="TuG1812G0100002262.01"/>
</dbReference>
<dbReference type="Proteomes" id="UP000015106">
    <property type="component" value="Chromosome 1"/>
</dbReference>
<evidence type="ECO:0000256" key="1">
    <source>
        <dbReference type="ARBA" id="ARBA00004141"/>
    </source>
</evidence>
<accession>A0A8R7K0B2</accession>
<dbReference type="GO" id="GO:0032977">
    <property type="term" value="F:membrane insertase activity"/>
    <property type="evidence" value="ECO:0007669"/>
    <property type="project" value="InterPro"/>
</dbReference>
<dbReference type="GO" id="GO:0005743">
    <property type="term" value="C:mitochondrial inner membrane"/>
    <property type="evidence" value="ECO:0007669"/>
    <property type="project" value="TreeGrafter"/>
</dbReference>
<organism evidence="6 7">
    <name type="scientific">Triticum urartu</name>
    <name type="common">Red wild einkorn</name>
    <name type="synonym">Crithodium urartu</name>
    <dbReference type="NCBI Taxonomy" id="4572"/>
    <lineage>
        <taxon>Eukaryota</taxon>
        <taxon>Viridiplantae</taxon>
        <taxon>Streptophyta</taxon>
        <taxon>Embryophyta</taxon>
        <taxon>Tracheophyta</taxon>
        <taxon>Spermatophyta</taxon>
        <taxon>Magnoliopsida</taxon>
        <taxon>Liliopsida</taxon>
        <taxon>Poales</taxon>
        <taxon>Poaceae</taxon>
        <taxon>BOP clade</taxon>
        <taxon>Pooideae</taxon>
        <taxon>Triticodae</taxon>
        <taxon>Triticeae</taxon>
        <taxon>Triticinae</taxon>
        <taxon>Triticum</taxon>
    </lineage>
</organism>
<sequence>MAFAAAARRSLALPSISDCLSRRFHPALPQLLPSNSIGDPRKPSPLPLSPATRPLRFAFSPCGTAQTLNLLPFGIHLLAGPPRRGFSSSSGDIDFADVLTGAADAWPPVAAPASFPSEVALAAGDSSIAVAAVQHLIDAVHSFTGLNWWISIALSTVLLRSVSCPLWMLARKRVYSQLRKALFMLQTYIGDVSGDAANQQVGK</sequence>
<dbReference type="GO" id="GO:0032979">
    <property type="term" value="P:protein insertion into mitochondrial inner membrane from matrix"/>
    <property type="evidence" value="ECO:0007669"/>
    <property type="project" value="TreeGrafter"/>
</dbReference>
<evidence type="ECO:0000313" key="7">
    <source>
        <dbReference type="Proteomes" id="UP000015106"/>
    </source>
</evidence>
<name>A0A8R7K0B2_TRIUA</name>
<dbReference type="PANTHER" id="PTHR12428:SF68">
    <property type="match status" value="1"/>
</dbReference>
<keyword evidence="3" id="KW-0812">Transmembrane</keyword>
<keyword evidence="5" id="KW-0472">Membrane</keyword>
<proteinExistence type="inferred from homology"/>
<reference evidence="6" key="2">
    <citation type="submission" date="2018-03" db="EMBL/GenBank/DDBJ databases">
        <title>The Triticum urartu genome reveals the dynamic nature of wheat genome evolution.</title>
        <authorList>
            <person name="Ling H."/>
            <person name="Ma B."/>
            <person name="Shi X."/>
            <person name="Liu H."/>
            <person name="Dong L."/>
            <person name="Sun H."/>
            <person name="Cao Y."/>
            <person name="Gao Q."/>
            <person name="Zheng S."/>
            <person name="Li Y."/>
            <person name="Yu Y."/>
            <person name="Du H."/>
            <person name="Qi M."/>
            <person name="Li Y."/>
            <person name="Yu H."/>
            <person name="Cui Y."/>
            <person name="Wang N."/>
            <person name="Chen C."/>
            <person name="Wu H."/>
            <person name="Zhao Y."/>
            <person name="Zhang J."/>
            <person name="Li Y."/>
            <person name="Zhou W."/>
            <person name="Zhang B."/>
            <person name="Hu W."/>
            <person name="Eijk M."/>
            <person name="Tang J."/>
            <person name="Witsenboer H."/>
            <person name="Zhao S."/>
            <person name="Li Z."/>
            <person name="Zhang A."/>
            <person name="Wang D."/>
            <person name="Liang C."/>
        </authorList>
    </citation>
    <scope>NUCLEOTIDE SEQUENCE [LARGE SCALE GENOMIC DNA]</scope>
    <source>
        <strain evidence="6">cv. G1812</strain>
    </source>
</reference>
<reference evidence="6" key="3">
    <citation type="submission" date="2022-06" db="UniProtKB">
        <authorList>
            <consortium name="EnsemblPlants"/>
        </authorList>
    </citation>
    <scope>IDENTIFICATION</scope>
</reference>
<keyword evidence="7" id="KW-1185">Reference proteome</keyword>
<comment type="subcellular location">
    <subcellularLocation>
        <location evidence="1">Membrane</location>
        <topology evidence="1">Multi-pass membrane protein</topology>
    </subcellularLocation>
</comment>
<reference evidence="7" key="1">
    <citation type="journal article" date="2013" name="Nature">
        <title>Draft genome of the wheat A-genome progenitor Triticum urartu.</title>
        <authorList>
            <person name="Ling H.Q."/>
            <person name="Zhao S."/>
            <person name="Liu D."/>
            <person name="Wang J."/>
            <person name="Sun H."/>
            <person name="Zhang C."/>
            <person name="Fan H."/>
            <person name="Li D."/>
            <person name="Dong L."/>
            <person name="Tao Y."/>
            <person name="Gao C."/>
            <person name="Wu H."/>
            <person name="Li Y."/>
            <person name="Cui Y."/>
            <person name="Guo X."/>
            <person name="Zheng S."/>
            <person name="Wang B."/>
            <person name="Yu K."/>
            <person name="Liang Q."/>
            <person name="Yang W."/>
            <person name="Lou X."/>
            <person name="Chen J."/>
            <person name="Feng M."/>
            <person name="Jian J."/>
            <person name="Zhang X."/>
            <person name="Luo G."/>
            <person name="Jiang Y."/>
            <person name="Liu J."/>
            <person name="Wang Z."/>
            <person name="Sha Y."/>
            <person name="Zhang B."/>
            <person name="Wu H."/>
            <person name="Tang D."/>
            <person name="Shen Q."/>
            <person name="Xue P."/>
            <person name="Zou S."/>
            <person name="Wang X."/>
            <person name="Liu X."/>
            <person name="Wang F."/>
            <person name="Yang Y."/>
            <person name="An X."/>
            <person name="Dong Z."/>
            <person name="Zhang K."/>
            <person name="Zhang X."/>
            <person name="Luo M.C."/>
            <person name="Dvorak J."/>
            <person name="Tong Y."/>
            <person name="Wang J."/>
            <person name="Yang H."/>
            <person name="Li Z."/>
            <person name="Wang D."/>
            <person name="Zhang A."/>
            <person name="Wang J."/>
        </authorList>
    </citation>
    <scope>NUCLEOTIDE SEQUENCE</scope>
    <source>
        <strain evidence="7">cv. G1812</strain>
    </source>
</reference>
<dbReference type="PANTHER" id="PTHR12428">
    <property type="entry name" value="OXA1"/>
    <property type="match status" value="1"/>
</dbReference>
<dbReference type="AlphaFoldDB" id="A0A8R7K0B2"/>
<dbReference type="InterPro" id="IPR001708">
    <property type="entry name" value="YidC/ALB3/OXA1/COX18"/>
</dbReference>
<evidence type="ECO:0000256" key="3">
    <source>
        <dbReference type="ARBA" id="ARBA00022692"/>
    </source>
</evidence>
<evidence type="ECO:0000313" key="6">
    <source>
        <dbReference type="EnsemblPlants" id="TuG1812G0100002262.01.T02"/>
    </source>
</evidence>
<evidence type="ECO:0000256" key="4">
    <source>
        <dbReference type="ARBA" id="ARBA00022989"/>
    </source>
</evidence>
<dbReference type="EnsemblPlants" id="TuG1812G0100002262.01.T02">
    <property type="protein sequence ID" value="TuG1812G0100002262.01.T02"/>
    <property type="gene ID" value="TuG1812G0100002262.01"/>
</dbReference>
<protein>
    <submittedName>
        <fullName evidence="6">Uncharacterized protein</fullName>
    </submittedName>
</protein>
<comment type="similarity">
    <text evidence="2">Belongs to the OXA1/ALB3/YidC (TC 2.A.9.2) family.</text>
</comment>
<keyword evidence="4" id="KW-1133">Transmembrane helix</keyword>
<evidence type="ECO:0000256" key="2">
    <source>
        <dbReference type="ARBA" id="ARBA00010583"/>
    </source>
</evidence>
<gene>
    <name evidence="6" type="primary">LOC125527217</name>
</gene>